<organism evidence="2 3">
    <name type="scientific">Deinococcus antarcticus</name>
    <dbReference type="NCBI Taxonomy" id="1298767"/>
    <lineage>
        <taxon>Bacteria</taxon>
        <taxon>Thermotogati</taxon>
        <taxon>Deinococcota</taxon>
        <taxon>Deinococci</taxon>
        <taxon>Deinococcales</taxon>
        <taxon>Deinococcaceae</taxon>
        <taxon>Deinococcus</taxon>
    </lineage>
</organism>
<proteinExistence type="predicted"/>
<evidence type="ECO:0000256" key="1">
    <source>
        <dbReference type="SAM" id="SignalP"/>
    </source>
</evidence>
<accession>A0ABV8A435</accession>
<evidence type="ECO:0008006" key="4">
    <source>
        <dbReference type="Google" id="ProtNLM"/>
    </source>
</evidence>
<dbReference type="Proteomes" id="UP001595748">
    <property type="component" value="Unassembled WGS sequence"/>
</dbReference>
<feature type="signal peptide" evidence="1">
    <location>
        <begin position="1"/>
        <end position="21"/>
    </location>
</feature>
<reference evidence="3" key="1">
    <citation type="journal article" date="2019" name="Int. J. Syst. Evol. Microbiol.">
        <title>The Global Catalogue of Microorganisms (GCM) 10K type strain sequencing project: providing services to taxonomists for standard genome sequencing and annotation.</title>
        <authorList>
            <consortium name="The Broad Institute Genomics Platform"/>
            <consortium name="The Broad Institute Genome Sequencing Center for Infectious Disease"/>
            <person name="Wu L."/>
            <person name="Ma J."/>
        </authorList>
    </citation>
    <scope>NUCLEOTIDE SEQUENCE [LARGE SCALE GENOMIC DNA]</scope>
    <source>
        <strain evidence="3">CCTCC AB 2013263</strain>
    </source>
</reference>
<comment type="caution">
    <text evidence="2">The sequence shown here is derived from an EMBL/GenBank/DDBJ whole genome shotgun (WGS) entry which is preliminary data.</text>
</comment>
<evidence type="ECO:0000313" key="3">
    <source>
        <dbReference type="Proteomes" id="UP001595748"/>
    </source>
</evidence>
<dbReference type="EMBL" id="JBHRZF010000050">
    <property type="protein sequence ID" value="MFC3860209.1"/>
    <property type="molecule type" value="Genomic_DNA"/>
</dbReference>
<gene>
    <name evidence="2" type="ORF">ACFOPQ_05450</name>
</gene>
<protein>
    <recommendedName>
        <fullName evidence="4">Secreted protein</fullName>
    </recommendedName>
</protein>
<dbReference type="RefSeq" id="WP_380076358.1">
    <property type="nucleotide sequence ID" value="NZ_JBHRZF010000050.1"/>
</dbReference>
<feature type="chain" id="PRO_5046398624" description="Secreted protein" evidence="1">
    <location>
        <begin position="22"/>
        <end position="112"/>
    </location>
</feature>
<sequence length="112" mass="12047">MNAQRLHLPAALVLCALTLTAWTHVVNGTRSGLSVVNHGGSVLRNVEVCLTSGECAVRARLWPHEAWQVPVPEQPGAVVQVRYEDTGAAAKEPGQKQARIVVHGDGRIRLAQ</sequence>
<keyword evidence="1" id="KW-0732">Signal</keyword>
<keyword evidence="3" id="KW-1185">Reference proteome</keyword>
<evidence type="ECO:0000313" key="2">
    <source>
        <dbReference type="EMBL" id="MFC3860209.1"/>
    </source>
</evidence>
<name>A0ABV8A435_9DEIO</name>